<keyword evidence="5 11" id="KW-0067">ATP-binding</keyword>
<keyword evidence="7" id="KW-0406">Ion transport</keyword>
<dbReference type="STRING" id="155865.SAMN05216515_11218"/>
<dbReference type="EC" id="7.6.2.9" evidence="9"/>
<reference evidence="11 12" key="1">
    <citation type="submission" date="2016-10" db="EMBL/GenBank/DDBJ databases">
        <authorList>
            <person name="de Groot N.N."/>
        </authorList>
    </citation>
    <scope>NUCLEOTIDE SEQUENCE [LARGE SCALE GENOMIC DNA]</scope>
    <source>
        <strain evidence="11 12">KHGC13</strain>
    </source>
</reference>
<evidence type="ECO:0000256" key="3">
    <source>
        <dbReference type="ARBA" id="ARBA00022496"/>
    </source>
</evidence>
<dbReference type="GO" id="GO:0016887">
    <property type="term" value="F:ATP hydrolysis activity"/>
    <property type="evidence" value="ECO:0007669"/>
    <property type="project" value="InterPro"/>
</dbReference>
<organism evidence="11 12">
    <name type="scientific">Eubacterium pyruvativorans</name>
    <dbReference type="NCBI Taxonomy" id="155865"/>
    <lineage>
        <taxon>Bacteria</taxon>
        <taxon>Bacillati</taxon>
        <taxon>Bacillota</taxon>
        <taxon>Clostridia</taxon>
        <taxon>Eubacteriales</taxon>
        <taxon>Eubacteriaceae</taxon>
        <taxon>Eubacterium</taxon>
    </lineage>
</organism>
<sequence>MELRIEGLSVALAGEEVLTKIDLDIRSGEFVSLLGASGCGKSTLLKSIAGLLEVSAGDIRMNGASVLGVPPEKRGAVIVFQDLRLFPHMNVEENIAFPMELKGIPKKVRRDRVEELLRAVQLPGFQRRRIREMSGGQQQRVALARALAADPEILLLDEPFSGLDPHLRSEMGRLVRSIHEEMHLTTVMVTHDRAEAMRFSDRIALMESGRILQYGTPDELWTAPVSRKVADRMGTTIYFPGTVEAGVFRCRDFCVKVKESGPDGDGPAENGPAELMLHPSELRAEAPESGGESGGTRFYRVRAVLPEGETVGIRLSPEESSRQDLASPADFEIRMIRQEWEKTGLWPGDRCVLRPRSFAGVLFRW</sequence>
<keyword evidence="1" id="KW-0813">Transport</keyword>
<dbReference type="SMART" id="SM00382">
    <property type="entry name" value="AAA"/>
    <property type="match status" value="1"/>
</dbReference>
<dbReference type="InterPro" id="IPR015853">
    <property type="entry name" value="ABC_transpr_FbpC"/>
</dbReference>
<dbReference type="PANTHER" id="PTHR42781:SF4">
    <property type="entry name" value="SPERMIDINE_PUTRESCINE IMPORT ATP-BINDING PROTEIN POTA"/>
    <property type="match status" value="1"/>
</dbReference>
<dbReference type="InterPro" id="IPR003593">
    <property type="entry name" value="AAA+_ATPase"/>
</dbReference>
<dbReference type="Pfam" id="PF00005">
    <property type="entry name" value="ABC_tran"/>
    <property type="match status" value="1"/>
</dbReference>
<evidence type="ECO:0000256" key="8">
    <source>
        <dbReference type="ARBA" id="ARBA00023136"/>
    </source>
</evidence>
<dbReference type="InterPro" id="IPR003439">
    <property type="entry name" value="ABC_transporter-like_ATP-bd"/>
</dbReference>
<dbReference type="GO" id="GO:0005524">
    <property type="term" value="F:ATP binding"/>
    <property type="evidence" value="ECO:0007669"/>
    <property type="project" value="UniProtKB-KW"/>
</dbReference>
<keyword evidence="4" id="KW-0547">Nucleotide-binding</keyword>
<dbReference type="InterPro" id="IPR027417">
    <property type="entry name" value="P-loop_NTPase"/>
</dbReference>
<dbReference type="GO" id="GO:0015408">
    <property type="term" value="F:ABC-type ferric iron transporter activity"/>
    <property type="evidence" value="ECO:0007669"/>
    <property type="project" value="InterPro"/>
</dbReference>
<dbReference type="PROSITE" id="PS00211">
    <property type="entry name" value="ABC_TRANSPORTER_1"/>
    <property type="match status" value="1"/>
</dbReference>
<dbReference type="InterPro" id="IPR017871">
    <property type="entry name" value="ABC_transporter-like_CS"/>
</dbReference>
<dbReference type="Proteomes" id="UP000198817">
    <property type="component" value="Unassembled WGS sequence"/>
</dbReference>
<accession>A0A1I7H1N6</accession>
<keyword evidence="2" id="KW-1003">Cell membrane</keyword>
<protein>
    <recommendedName>
        <fullName evidence="9">ABC-type quaternary amine transporter</fullName>
        <ecNumber evidence="9">7.6.2.9</ecNumber>
    </recommendedName>
</protein>
<evidence type="ECO:0000313" key="11">
    <source>
        <dbReference type="EMBL" id="SFU54625.1"/>
    </source>
</evidence>
<evidence type="ECO:0000256" key="2">
    <source>
        <dbReference type="ARBA" id="ARBA00022475"/>
    </source>
</evidence>
<keyword evidence="8" id="KW-0472">Membrane</keyword>
<dbReference type="GO" id="GO:0016020">
    <property type="term" value="C:membrane"/>
    <property type="evidence" value="ECO:0007669"/>
    <property type="project" value="InterPro"/>
</dbReference>
<dbReference type="GO" id="GO:0015418">
    <property type="term" value="F:ABC-type quaternary ammonium compound transporting activity"/>
    <property type="evidence" value="ECO:0007669"/>
    <property type="project" value="UniProtKB-EC"/>
</dbReference>
<keyword evidence="12" id="KW-1185">Reference proteome</keyword>
<dbReference type="FunFam" id="3.40.50.300:FF:000425">
    <property type="entry name" value="Probable ABC transporter, ATP-binding subunit"/>
    <property type="match status" value="1"/>
</dbReference>
<feature type="domain" description="ABC transporter" evidence="10">
    <location>
        <begin position="3"/>
        <end position="233"/>
    </location>
</feature>
<dbReference type="EMBL" id="FPBT01000011">
    <property type="protein sequence ID" value="SFU54625.1"/>
    <property type="molecule type" value="Genomic_DNA"/>
</dbReference>
<dbReference type="PROSITE" id="PS50893">
    <property type="entry name" value="ABC_TRANSPORTER_2"/>
    <property type="match status" value="1"/>
</dbReference>
<gene>
    <name evidence="11" type="ORF">SAMN05216508_11118</name>
</gene>
<dbReference type="CDD" id="cd03259">
    <property type="entry name" value="ABC_Carb_Solutes_like"/>
    <property type="match status" value="1"/>
</dbReference>
<evidence type="ECO:0000256" key="6">
    <source>
        <dbReference type="ARBA" id="ARBA00023004"/>
    </source>
</evidence>
<evidence type="ECO:0000256" key="5">
    <source>
        <dbReference type="ARBA" id="ARBA00022840"/>
    </source>
</evidence>
<keyword evidence="3" id="KW-0410">Iron transport</keyword>
<evidence type="ECO:0000256" key="4">
    <source>
        <dbReference type="ARBA" id="ARBA00022741"/>
    </source>
</evidence>
<name>A0A1I7H1N6_9FIRM</name>
<dbReference type="SUPFAM" id="SSF52540">
    <property type="entry name" value="P-loop containing nucleoside triphosphate hydrolases"/>
    <property type="match status" value="1"/>
</dbReference>
<keyword evidence="6" id="KW-0408">Iron</keyword>
<evidence type="ECO:0000256" key="1">
    <source>
        <dbReference type="ARBA" id="ARBA00022448"/>
    </source>
</evidence>
<evidence type="ECO:0000256" key="9">
    <source>
        <dbReference type="ARBA" id="ARBA00066388"/>
    </source>
</evidence>
<dbReference type="InterPro" id="IPR050093">
    <property type="entry name" value="ABC_SmlMolc_Importer"/>
</dbReference>
<proteinExistence type="predicted"/>
<evidence type="ECO:0000256" key="7">
    <source>
        <dbReference type="ARBA" id="ARBA00023065"/>
    </source>
</evidence>
<dbReference type="RefSeq" id="WP_090471147.1">
    <property type="nucleotide sequence ID" value="NZ_FOWF01000012.1"/>
</dbReference>
<dbReference type="OrthoDB" id="9802264at2"/>
<dbReference type="AlphaFoldDB" id="A0A1I7H1N6"/>
<dbReference type="PANTHER" id="PTHR42781">
    <property type="entry name" value="SPERMIDINE/PUTRESCINE IMPORT ATP-BINDING PROTEIN POTA"/>
    <property type="match status" value="1"/>
</dbReference>
<evidence type="ECO:0000313" key="12">
    <source>
        <dbReference type="Proteomes" id="UP000198817"/>
    </source>
</evidence>
<evidence type="ECO:0000259" key="10">
    <source>
        <dbReference type="PROSITE" id="PS50893"/>
    </source>
</evidence>
<dbReference type="Gene3D" id="3.40.50.300">
    <property type="entry name" value="P-loop containing nucleotide triphosphate hydrolases"/>
    <property type="match status" value="1"/>
</dbReference>